<evidence type="ECO:0000256" key="3">
    <source>
        <dbReference type="ARBA" id="ARBA00022723"/>
    </source>
</evidence>
<dbReference type="InterPro" id="IPR008278">
    <property type="entry name" value="4-PPantetheinyl_Trfase_dom"/>
</dbReference>
<keyword evidence="7 8" id="KW-0275">Fatty acid biosynthesis</keyword>
<keyword evidence="4 8" id="KW-0276">Fatty acid metabolism</keyword>
<dbReference type="EC" id="2.7.8.7" evidence="8"/>
<accession>A0AAE3GCP1</accession>
<reference evidence="10" key="1">
    <citation type="submission" date="2022-06" db="EMBL/GenBank/DDBJ databases">
        <title>Genomic Encyclopedia of Archaeal and Bacterial Type Strains, Phase II (KMG-II): from individual species to whole genera.</title>
        <authorList>
            <person name="Goeker M."/>
        </authorList>
    </citation>
    <scope>NUCLEOTIDE SEQUENCE</scope>
    <source>
        <strain evidence="10">DSM 43935</strain>
    </source>
</reference>
<evidence type="ECO:0000259" key="9">
    <source>
        <dbReference type="Pfam" id="PF01648"/>
    </source>
</evidence>
<dbReference type="NCBIfam" id="TIGR00516">
    <property type="entry name" value="acpS"/>
    <property type="match status" value="1"/>
</dbReference>
<evidence type="ECO:0000313" key="11">
    <source>
        <dbReference type="Proteomes" id="UP001206128"/>
    </source>
</evidence>
<comment type="function">
    <text evidence="8">Transfers the 4'-phosphopantetheine moiety from coenzyme A to a Ser of acyl-carrier-protein.</text>
</comment>
<evidence type="ECO:0000256" key="7">
    <source>
        <dbReference type="ARBA" id="ARBA00023160"/>
    </source>
</evidence>
<proteinExistence type="inferred from homology"/>
<comment type="caution">
    <text evidence="10">The sequence shown here is derived from an EMBL/GenBank/DDBJ whole genome shotgun (WGS) entry which is preliminary data.</text>
</comment>
<dbReference type="HAMAP" id="MF_00101">
    <property type="entry name" value="AcpS"/>
    <property type="match status" value="1"/>
</dbReference>
<dbReference type="Proteomes" id="UP001206128">
    <property type="component" value="Unassembled WGS sequence"/>
</dbReference>
<dbReference type="Gene3D" id="3.90.470.20">
    <property type="entry name" value="4'-phosphopantetheinyl transferase domain"/>
    <property type="match status" value="1"/>
</dbReference>
<comment type="similarity">
    <text evidence="8">Belongs to the P-Pant transferase superfamily. AcpS family.</text>
</comment>
<protein>
    <recommendedName>
        <fullName evidence="8">Holo-[acyl-carrier-protein] synthase</fullName>
        <shortName evidence="8">Holo-ACP synthase</shortName>
        <ecNumber evidence="8">2.7.8.7</ecNumber>
    </recommendedName>
    <alternativeName>
        <fullName evidence="8">4'-phosphopantetheinyl transferase AcpS</fullName>
    </alternativeName>
</protein>
<keyword evidence="3 8" id="KW-0479">Metal-binding</keyword>
<gene>
    <name evidence="8" type="primary">acpS</name>
    <name evidence="10" type="ORF">LX83_002654</name>
</gene>
<feature type="binding site" evidence="8">
    <location>
        <position position="17"/>
    </location>
    <ligand>
        <name>Mg(2+)</name>
        <dbReference type="ChEBI" id="CHEBI:18420"/>
    </ligand>
</feature>
<dbReference type="EMBL" id="JAMTCK010000005">
    <property type="protein sequence ID" value="MCP2165796.1"/>
    <property type="molecule type" value="Genomic_DNA"/>
</dbReference>
<dbReference type="SUPFAM" id="SSF56214">
    <property type="entry name" value="4'-phosphopantetheinyl transferase"/>
    <property type="match status" value="1"/>
</dbReference>
<evidence type="ECO:0000256" key="8">
    <source>
        <dbReference type="HAMAP-Rule" id="MF_00101"/>
    </source>
</evidence>
<dbReference type="GO" id="GO:0006633">
    <property type="term" value="P:fatty acid biosynthetic process"/>
    <property type="evidence" value="ECO:0007669"/>
    <property type="project" value="UniProtKB-UniRule"/>
</dbReference>
<organism evidence="10 11">
    <name type="scientific">Goodfellowiella coeruleoviolacea</name>
    <dbReference type="NCBI Taxonomy" id="334858"/>
    <lineage>
        <taxon>Bacteria</taxon>
        <taxon>Bacillati</taxon>
        <taxon>Actinomycetota</taxon>
        <taxon>Actinomycetes</taxon>
        <taxon>Pseudonocardiales</taxon>
        <taxon>Pseudonocardiaceae</taxon>
        <taxon>Goodfellowiella</taxon>
    </lineage>
</organism>
<evidence type="ECO:0000256" key="1">
    <source>
        <dbReference type="ARBA" id="ARBA00022516"/>
    </source>
</evidence>
<comment type="catalytic activity">
    <reaction evidence="8">
        <text>apo-[ACP] + CoA = holo-[ACP] + adenosine 3',5'-bisphosphate + H(+)</text>
        <dbReference type="Rhea" id="RHEA:12068"/>
        <dbReference type="Rhea" id="RHEA-COMP:9685"/>
        <dbReference type="Rhea" id="RHEA-COMP:9690"/>
        <dbReference type="ChEBI" id="CHEBI:15378"/>
        <dbReference type="ChEBI" id="CHEBI:29999"/>
        <dbReference type="ChEBI" id="CHEBI:57287"/>
        <dbReference type="ChEBI" id="CHEBI:58343"/>
        <dbReference type="ChEBI" id="CHEBI:64479"/>
        <dbReference type="EC" id="2.7.8.7"/>
    </reaction>
</comment>
<evidence type="ECO:0000256" key="2">
    <source>
        <dbReference type="ARBA" id="ARBA00022679"/>
    </source>
</evidence>
<evidence type="ECO:0000313" key="10">
    <source>
        <dbReference type="EMBL" id="MCP2165796.1"/>
    </source>
</evidence>
<dbReference type="GO" id="GO:0005737">
    <property type="term" value="C:cytoplasm"/>
    <property type="evidence" value="ECO:0007669"/>
    <property type="project" value="UniProtKB-SubCell"/>
</dbReference>
<dbReference type="NCBIfam" id="TIGR00556">
    <property type="entry name" value="pantethn_trn"/>
    <property type="match status" value="1"/>
</dbReference>
<dbReference type="GO" id="GO:0000287">
    <property type="term" value="F:magnesium ion binding"/>
    <property type="evidence" value="ECO:0007669"/>
    <property type="project" value="UniProtKB-UniRule"/>
</dbReference>
<dbReference type="InterPro" id="IPR002582">
    <property type="entry name" value="ACPS"/>
</dbReference>
<keyword evidence="11" id="KW-1185">Reference proteome</keyword>
<dbReference type="InterPro" id="IPR004568">
    <property type="entry name" value="Ppantetheine-prot_Trfase_dom"/>
</dbReference>
<dbReference type="InterPro" id="IPR037143">
    <property type="entry name" value="4-PPantetheinyl_Trfase_dom_sf"/>
</dbReference>
<evidence type="ECO:0000256" key="4">
    <source>
        <dbReference type="ARBA" id="ARBA00022832"/>
    </source>
</evidence>
<comment type="cofactor">
    <cofactor evidence="8">
        <name>Mg(2+)</name>
        <dbReference type="ChEBI" id="CHEBI:18420"/>
    </cofactor>
</comment>
<sequence length="132" mass="13811">MVREWHPCWVIVGIGTDLVGVRRFAAVLDRTPGLAARVFSEQERLTTGGSPRSAASLAARFAAKEAAVKAMGAPPGYRLRDCEVVTGPGGRPQLRLAGVLAEAAASQGVLTWHVSLTHDADLAAAIVVAERG</sequence>
<comment type="subcellular location">
    <subcellularLocation>
        <location evidence="8">Cytoplasm</location>
    </subcellularLocation>
</comment>
<keyword evidence="1 8" id="KW-0444">Lipid biosynthesis</keyword>
<dbReference type="AlphaFoldDB" id="A0AAE3GCP1"/>
<feature type="binding site" evidence="8">
    <location>
        <position position="65"/>
    </location>
    <ligand>
        <name>Mg(2+)</name>
        <dbReference type="ChEBI" id="CHEBI:18420"/>
    </ligand>
</feature>
<keyword evidence="2 8" id="KW-0808">Transferase</keyword>
<keyword evidence="8" id="KW-0963">Cytoplasm</keyword>
<dbReference type="GO" id="GO:0008897">
    <property type="term" value="F:holo-[acyl-carrier-protein] synthase activity"/>
    <property type="evidence" value="ECO:0007669"/>
    <property type="project" value="UniProtKB-UniRule"/>
</dbReference>
<dbReference type="Pfam" id="PF01648">
    <property type="entry name" value="ACPS"/>
    <property type="match status" value="1"/>
</dbReference>
<feature type="domain" description="4'-phosphopantetheinyl transferase" evidence="9">
    <location>
        <begin position="13"/>
        <end position="125"/>
    </location>
</feature>
<keyword evidence="6 8" id="KW-0443">Lipid metabolism</keyword>
<evidence type="ECO:0000256" key="6">
    <source>
        <dbReference type="ARBA" id="ARBA00023098"/>
    </source>
</evidence>
<name>A0AAE3GCP1_9PSEU</name>
<evidence type="ECO:0000256" key="5">
    <source>
        <dbReference type="ARBA" id="ARBA00022842"/>
    </source>
</evidence>
<dbReference type="NCBIfam" id="NF000832">
    <property type="entry name" value="PRK00070.3-2"/>
    <property type="match status" value="1"/>
</dbReference>
<keyword evidence="5 8" id="KW-0460">Magnesium</keyword>